<dbReference type="PROSITE" id="PS00198">
    <property type="entry name" value="4FE4S_FER_1"/>
    <property type="match status" value="1"/>
</dbReference>
<evidence type="ECO:0000313" key="12">
    <source>
        <dbReference type="Proteomes" id="UP000426424"/>
    </source>
</evidence>
<dbReference type="PROSITE" id="PS51379">
    <property type="entry name" value="4FE4S_FER_2"/>
    <property type="match status" value="1"/>
</dbReference>
<sequence>MRQASHPPDTPQSLVERIKTWGQALGFQQIGITDTDLSQVEPLLLDWLARGHHGEMDYMARYGVKRARPAELVPGTLSVISARMDYLPESRATLHERLADPAGAFISRYALGRDYHKVLRQRLQRLADRLAAHIGPFGYRVFVDSAPVMEKPLAEKAGLGWIGKHSNLVNPRAGSWFFLGEIYTDLKLPPDRPMRDHCGRCRACLDACPTGAIVAPYQVDGRRCISYLTIELKGSIPEQLRPLIGNRIYGCDDCQLVCPWNRFAQLTAESDFRPRHGLDTATLIALFTWDEPTFLARTEGSAIRRLGHERWLRNLAVALGNAPPSPEVWAALQSRAQHPSPLVREHVAWALTRVG</sequence>
<feature type="binding site" evidence="9">
    <location>
        <position position="204"/>
    </location>
    <ligand>
        <name>[4Fe-4S] cluster</name>
        <dbReference type="ChEBI" id="CHEBI:49883"/>
        <label>1</label>
    </ligand>
</feature>
<evidence type="ECO:0000256" key="8">
    <source>
        <dbReference type="ARBA" id="ARBA00023014"/>
    </source>
</evidence>
<feature type="binding site" evidence="9">
    <location>
        <position position="168"/>
    </location>
    <ligand>
        <name>cob(II)alamin</name>
        <dbReference type="ChEBI" id="CHEBI:16304"/>
    </ligand>
</feature>
<dbReference type="PANTHER" id="PTHR30002:SF4">
    <property type="entry name" value="EPOXYQUEUOSINE REDUCTASE"/>
    <property type="match status" value="1"/>
</dbReference>
<comment type="cofactor">
    <cofactor evidence="9">
        <name>cob(II)alamin</name>
        <dbReference type="ChEBI" id="CHEBI:16304"/>
    </cofactor>
</comment>
<dbReference type="HAMAP" id="MF_00916">
    <property type="entry name" value="QueG"/>
    <property type="match status" value="1"/>
</dbReference>
<keyword evidence="2 9" id="KW-0963">Cytoplasm</keyword>
<evidence type="ECO:0000256" key="1">
    <source>
        <dbReference type="ARBA" id="ARBA00022485"/>
    </source>
</evidence>
<evidence type="ECO:0000313" key="11">
    <source>
        <dbReference type="EMBL" id="QGU32079.1"/>
    </source>
</evidence>
<organism evidence="11 12">
    <name type="scientific">Thermochromatium tepidum ATCC 43061</name>
    <dbReference type="NCBI Taxonomy" id="316276"/>
    <lineage>
        <taxon>Bacteria</taxon>
        <taxon>Pseudomonadati</taxon>
        <taxon>Pseudomonadota</taxon>
        <taxon>Gammaproteobacteria</taxon>
        <taxon>Chromatiales</taxon>
        <taxon>Chromatiaceae</taxon>
        <taxon>Thermochromatium</taxon>
    </lineage>
</organism>
<dbReference type="AlphaFoldDB" id="A0A6I6EAW2"/>
<feature type="domain" description="4Fe-4S ferredoxin-type" evidence="10">
    <location>
        <begin position="189"/>
        <end position="218"/>
    </location>
</feature>
<keyword evidence="4 9" id="KW-0479">Metal-binding</keyword>
<dbReference type="SUPFAM" id="SSF46548">
    <property type="entry name" value="alpha-helical ferredoxin"/>
    <property type="match status" value="1"/>
</dbReference>
<evidence type="ECO:0000256" key="2">
    <source>
        <dbReference type="ARBA" id="ARBA00022490"/>
    </source>
</evidence>
<comment type="cofactor">
    <cofactor evidence="9">
        <name>[4Fe-4S] cluster</name>
        <dbReference type="ChEBI" id="CHEBI:49883"/>
    </cofactor>
    <text evidence="9">Binds 2 [4Fe-4S] clusters per monomer.</text>
</comment>
<dbReference type="Gene3D" id="3.30.70.20">
    <property type="match status" value="1"/>
</dbReference>
<feature type="binding site" evidence="9">
    <location>
        <begin position="251"/>
        <end position="252"/>
    </location>
    <ligand>
        <name>cob(II)alamin</name>
        <dbReference type="ChEBI" id="CHEBI:16304"/>
    </ligand>
</feature>
<feature type="binding site" evidence="9">
    <location>
        <position position="251"/>
    </location>
    <ligand>
        <name>[4Fe-4S] cluster</name>
        <dbReference type="ChEBI" id="CHEBI:49883"/>
        <label>2</label>
    </ligand>
</feature>
<feature type="binding site" evidence="9">
    <location>
        <position position="226"/>
    </location>
    <ligand>
        <name>cob(II)alamin</name>
        <dbReference type="ChEBI" id="CHEBI:16304"/>
    </ligand>
</feature>
<keyword evidence="6 9" id="KW-0560">Oxidoreductase</keyword>
<dbReference type="Proteomes" id="UP000426424">
    <property type="component" value="Chromosome"/>
</dbReference>
<evidence type="ECO:0000259" key="10">
    <source>
        <dbReference type="PROSITE" id="PS51379"/>
    </source>
</evidence>
<dbReference type="EC" id="1.17.99.6" evidence="9"/>
<evidence type="ECO:0000256" key="6">
    <source>
        <dbReference type="ARBA" id="ARBA00023002"/>
    </source>
</evidence>
<dbReference type="GO" id="GO:0008616">
    <property type="term" value="P:tRNA queuosine(34) biosynthetic process"/>
    <property type="evidence" value="ECO:0007669"/>
    <property type="project" value="UniProtKB-UniRule"/>
</dbReference>
<evidence type="ECO:0000256" key="7">
    <source>
        <dbReference type="ARBA" id="ARBA00023004"/>
    </source>
</evidence>
<keyword evidence="7 9" id="KW-0408">Iron</keyword>
<dbReference type="NCBIfam" id="TIGR00276">
    <property type="entry name" value="tRNA epoxyqueuosine(34) reductase QueG"/>
    <property type="match status" value="1"/>
</dbReference>
<dbReference type="GO" id="GO:0031419">
    <property type="term" value="F:cobalamin binding"/>
    <property type="evidence" value="ECO:0007669"/>
    <property type="project" value="UniProtKB-KW"/>
</dbReference>
<gene>
    <name evidence="9 11" type="primary">queG</name>
    <name evidence="11" type="ORF">E6P07_03195</name>
</gene>
<feature type="binding site" evidence="9">
    <location>
        <position position="208"/>
    </location>
    <ligand>
        <name>[4Fe-4S] cluster</name>
        <dbReference type="ChEBI" id="CHEBI:49883"/>
        <label>2</label>
    </ligand>
</feature>
<dbReference type="UniPathway" id="UPA00392"/>
<dbReference type="Pfam" id="PF13484">
    <property type="entry name" value="Fer4_16"/>
    <property type="match status" value="1"/>
</dbReference>
<dbReference type="GO" id="GO:0046872">
    <property type="term" value="F:metal ion binding"/>
    <property type="evidence" value="ECO:0007669"/>
    <property type="project" value="UniProtKB-KW"/>
</dbReference>
<name>A0A6I6EAW2_THETI</name>
<comment type="caution">
    <text evidence="9">Lacks conserved residue(s) required for the propagation of feature annotation.</text>
</comment>
<dbReference type="InterPro" id="IPR004453">
    <property type="entry name" value="QueG"/>
</dbReference>
<feature type="active site" description="Proton donor" evidence="9">
    <location>
        <position position="144"/>
    </location>
</feature>
<keyword evidence="8 9" id="KW-0411">Iron-sulfur</keyword>
<feature type="binding site" evidence="9">
    <location>
        <position position="144"/>
    </location>
    <ligand>
        <name>cob(II)alamin</name>
        <dbReference type="ChEBI" id="CHEBI:16304"/>
    </ligand>
</feature>
<evidence type="ECO:0000256" key="4">
    <source>
        <dbReference type="ARBA" id="ARBA00022723"/>
    </source>
</evidence>
<dbReference type="PANTHER" id="PTHR30002">
    <property type="entry name" value="EPOXYQUEUOSINE REDUCTASE"/>
    <property type="match status" value="1"/>
</dbReference>
<dbReference type="InterPro" id="IPR013542">
    <property type="entry name" value="QueG_DUF1730"/>
</dbReference>
<evidence type="ECO:0000256" key="9">
    <source>
        <dbReference type="HAMAP-Rule" id="MF_00916"/>
    </source>
</evidence>
<feature type="binding site" evidence="9">
    <location>
        <position position="179"/>
    </location>
    <ligand>
        <name>cob(II)alamin</name>
        <dbReference type="ChEBI" id="CHEBI:16304"/>
    </ligand>
</feature>
<comment type="subcellular location">
    <subcellularLocation>
        <location evidence="9">Cytoplasm</location>
    </subcellularLocation>
</comment>
<feature type="binding site" evidence="9">
    <location>
        <position position="224"/>
    </location>
    <ligand>
        <name>[4Fe-4S] cluster</name>
        <dbReference type="ChEBI" id="CHEBI:49883"/>
        <label>2</label>
    </ligand>
</feature>
<feature type="binding site" evidence="9">
    <location>
        <position position="233"/>
    </location>
    <ligand>
        <name>tRNA</name>
        <dbReference type="ChEBI" id="CHEBI:17843"/>
    </ligand>
</feature>
<dbReference type="OrthoDB" id="9784571at2"/>
<comment type="catalytic activity">
    <reaction evidence="9">
        <text>epoxyqueuosine(34) in tRNA + AH2 = queuosine(34) in tRNA + A + H2O</text>
        <dbReference type="Rhea" id="RHEA:32159"/>
        <dbReference type="Rhea" id="RHEA-COMP:18571"/>
        <dbReference type="Rhea" id="RHEA-COMP:18582"/>
        <dbReference type="ChEBI" id="CHEBI:13193"/>
        <dbReference type="ChEBI" id="CHEBI:15377"/>
        <dbReference type="ChEBI" id="CHEBI:17499"/>
        <dbReference type="ChEBI" id="CHEBI:194431"/>
        <dbReference type="ChEBI" id="CHEBI:194443"/>
        <dbReference type="EC" id="1.17.99.6"/>
    </reaction>
</comment>
<feature type="binding site" evidence="9">
    <location>
        <position position="201"/>
    </location>
    <ligand>
        <name>[4Fe-4S] cluster</name>
        <dbReference type="ChEBI" id="CHEBI:49883"/>
        <label>1</label>
    </ligand>
</feature>
<keyword evidence="1 9" id="KW-0004">4Fe-4S</keyword>
<feature type="binding site" evidence="9">
    <location>
        <position position="254"/>
    </location>
    <ligand>
        <name>[4Fe-4S] cluster</name>
        <dbReference type="ChEBI" id="CHEBI:49883"/>
        <label>2</label>
    </ligand>
</feature>
<comment type="pathway">
    <text evidence="9">tRNA modification; tRNA-queuosine biosynthesis.</text>
</comment>
<dbReference type="InterPro" id="IPR017896">
    <property type="entry name" value="4Fe4S_Fe-S-bd"/>
</dbReference>
<evidence type="ECO:0000256" key="3">
    <source>
        <dbReference type="ARBA" id="ARBA00022694"/>
    </source>
</evidence>
<dbReference type="GO" id="GO:0005737">
    <property type="term" value="C:cytoplasm"/>
    <property type="evidence" value="ECO:0007669"/>
    <property type="project" value="UniProtKB-SubCell"/>
</dbReference>
<protein>
    <recommendedName>
        <fullName evidence="9">Epoxyqueuosine reductase</fullName>
        <ecNumber evidence="9">1.17.99.6</ecNumber>
    </recommendedName>
    <alternativeName>
        <fullName evidence="9">Queuosine biosynthesis protein QueG</fullName>
    </alternativeName>
</protein>
<dbReference type="Pfam" id="PF08331">
    <property type="entry name" value="QueG_DUF1730"/>
    <property type="match status" value="1"/>
</dbReference>
<feature type="binding site" evidence="9">
    <location>
        <position position="198"/>
    </location>
    <ligand>
        <name>[4Fe-4S] cluster</name>
        <dbReference type="ChEBI" id="CHEBI:49883"/>
        <label>1</label>
    </ligand>
</feature>
<keyword evidence="5 9" id="KW-0671">Queuosine biosynthesis</keyword>
<evidence type="ECO:0000256" key="5">
    <source>
        <dbReference type="ARBA" id="ARBA00022785"/>
    </source>
</evidence>
<comment type="similarity">
    <text evidence="9">Belongs to the QueG family.</text>
</comment>
<comment type="subunit">
    <text evidence="9">Monomer.</text>
</comment>
<dbReference type="FunFam" id="3.30.70.20:FF:000017">
    <property type="entry name" value="Epoxyqueuosine reductase"/>
    <property type="match status" value="1"/>
</dbReference>
<proteinExistence type="inferred from homology"/>
<feature type="binding site" evidence="9">
    <location>
        <position position="258"/>
    </location>
    <ligand>
        <name>[4Fe-4S] cluster</name>
        <dbReference type="ChEBI" id="CHEBI:49883"/>
        <label>1</label>
    </ligand>
</feature>
<keyword evidence="9" id="KW-0170">Cobalt</keyword>
<keyword evidence="3 9" id="KW-0819">tRNA processing</keyword>
<dbReference type="KEGG" id="ttp:E6P07_03195"/>
<comment type="function">
    <text evidence="9">Catalyzes the conversion of epoxyqueuosine (oQ) to queuosine (Q), which is a hypermodified base found in the wobble positions of tRNA(Asp), tRNA(Asn), tRNA(His) and tRNA(Tyr).</text>
</comment>
<accession>A0A6I6EAW2</accession>
<dbReference type="EMBL" id="CP039268">
    <property type="protein sequence ID" value="QGU32079.1"/>
    <property type="molecule type" value="Genomic_DNA"/>
</dbReference>
<keyword evidence="12" id="KW-1185">Reference proteome</keyword>
<dbReference type="GO" id="GO:0051539">
    <property type="term" value="F:4 iron, 4 sulfur cluster binding"/>
    <property type="evidence" value="ECO:0007669"/>
    <property type="project" value="UniProtKB-KW"/>
</dbReference>
<dbReference type="GO" id="GO:0052693">
    <property type="term" value="F:epoxyqueuosine reductase activity"/>
    <property type="evidence" value="ECO:0007669"/>
    <property type="project" value="UniProtKB-UniRule"/>
</dbReference>
<dbReference type="InterPro" id="IPR017900">
    <property type="entry name" value="4Fe4S_Fe_S_CS"/>
</dbReference>
<feature type="binding site" evidence="9">
    <location>
        <position position="66"/>
    </location>
    <ligand>
        <name>cob(II)alamin</name>
        <dbReference type="ChEBI" id="CHEBI:16304"/>
    </ligand>
</feature>
<dbReference type="RefSeq" id="WP_153974278.1">
    <property type="nucleotide sequence ID" value="NZ_CP039268.1"/>
</dbReference>
<reference evidence="11 12" key="1">
    <citation type="submission" date="2019-12" db="EMBL/GenBank/DDBJ databases">
        <title>The complete genome of the thermophilic, anoxygenic phototrophic gammaproteobacterium Thermochromatium tepidum.</title>
        <authorList>
            <person name="Sattley W.M."/>
            <person name="Swingley W.D."/>
            <person name="Burchell B.M."/>
            <person name="Gurbani S.A."/>
            <person name="Kujawa C.M."/>
            <person name="Nuccio D.A."/>
            <person name="Schladweiler J."/>
            <person name="Shaffer K.N."/>
            <person name="Stokes L.M."/>
            <person name="Touchman J.W."/>
            <person name="Blankenship R.E."/>
            <person name="Madigan M.T."/>
        </authorList>
    </citation>
    <scope>NUCLEOTIDE SEQUENCE [LARGE SCALE GENOMIC DNA]</scope>
    <source>
        <strain evidence="11 12">ATCC 43061</strain>
    </source>
</reference>
<keyword evidence="9" id="KW-0846">Cobalamin</keyword>